<keyword evidence="3" id="KW-1185">Reference proteome</keyword>
<name>A0A922HYK1_DERFA</name>
<dbReference type="Proteomes" id="UP000790347">
    <property type="component" value="Unassembled WGS sequence"/>
</dbReference>
<dbReference type="EMBL" id="ASGP02000004">
    <property type="protein sequence ID" value="KAH9511624.1"/>
    <property type="molecule type" value="Genomic_DNA"/>
</dbReference>
<proteinExistence type="predicted"/>
<evidence type="ECO:0000313" key="3">
    <source>
        <dbReference type="Proteomes" id="UP000790347"/>
    </source>
</evidence>
<gene>
    <name evidence="2" type="ORF">DERF_010071</name>
</gene>
<feature type="region of interest" description="Disordered" evidence="1">
    <location>
        <begin position="152"/>
        <end position="193"/>
    </location>
</feature>
<feature type="compositionally biased region" description="Acidic residues" evidence="1">
    <location>
        <begin position="153"/>
        <end position="177"/>
    </location>
</feature>
<protein>
    <submittedName>
        <fullName evidence="2">Uncharacterized protein</fullName>
    </submittedName>
</protein>
<evidence type="ECO:0000256" key="1">
    <source>
        <dbReference type="SAM" id="MobiDB-lite"/>
    </source>
</evidence>
<organism evidence="2 3">
    <name type="scientific">Dermatophagoides farinae</name>
    <name type="common">American house dust mite</name>
    <dbReference type="NCBI Taxonomy" id="6954"/>
    <lineage>
        <taxon>Eukaryota</taxon>
        <taxon>Metazoa</taxon>
        <taxon>Ecdysozoa</taxon>
        <taxon>Arthropoda</taxon>
        <taxon>Chelicerata</taxon>
        <taxon>Arachnida</taxon>
        <taxon>Acari</taxon>
        <taxon>Acariformes</taxon>
        <taxon>Sarcoptiformes</taxon>
        <taxon>Astigmata</taxon>
        <taxon>Psoroptidia</taxon>
        <taxon>Analgoidea</taxon>
        <taxon>Pyroglyphidae</taxon>
        <taxon>Dermatophagoidinae</taxon>
        <taxon>Dermatophagoides</taxon>
    </lineage>
</organism>
<evidence type="ECO:0000313" key="2">
    <source>
        <dbReference type="EMBL" id="KAH9511624.1"/>
    </source>
</evidence>
<accession>A0A922HYK1</accession>
<reference evidence="2" key="1">
    <citation type="submission" date="2013-05" db="EMBL/GenBank/DDBJ databases">
        <authorList>
            <person name="Yim A.K.Y."/>
            <person name="Chan T.F."/>
            <person name="Ji K.M."/>
            <person name="Liu X.Y."/>
            <person name="Zhou J.W."/>
            <person name="Li R.Q."/>
            <person name="Yang K.Y."/>
            <person name="Li J."/>
            <person name="Li M."/>
            <person name="Law P.T.W."/>
            <person name="Wu Y.L."/>
            <person name="Cai Z.L."/>
            <person name="Qin H."/>
            <person name="Bao Y."/>
            <person name="Leung R.K.K."/>
            <person name="Ng P.K.S."/>
            <person name="Zou J."/>
            <person name="Zhong X.J."/>
            <person name="Ran P.X."/>
            <person name="Zhong N.S."/>
            <person name="Liu Z.G."/>
            <person name="Tsui S.K.W."/>
        </authorList>
    </citation>
    <scope>NUCLEOTIDE SEQUENCE</scope>
    <source>
        <strain evidence="2">Derf</strain>
        <tissue evidence="2">Whole organism</tissue>
    </source>
</reference>
<comment type="caution">
    <text evidence="2">The sequence shown here is derived from an EMBL/GenBank/DDBJ whole genome shotgun (WGS) entry which is preliminary data.</text>
</comment>
<sequence length="193" mass="21778">MCNHAFQFNNFAGQIESHQLQQQKNHRSQQPTNISIHPSIHLFITTVTRTNNDDDERPSGQDFRCRNVRVVDDDDDDDALMERFLLLLPLLLPPPPPLPVVFDTFLAIAAVDDDDVFNGSLCEFVFEQFFFVRFNEFFIFFVVFPSSTLSLDVDSDDDGSESESESSFESESDEFEESSSSSISSSSSSSSCS</sequence>
<dbReference type="AlphaFoldDB" id="A0A922HYK1"/>
<feature type="compositionally biased region" description="Low complexity" evidence="1">
    <location>
        <begin position="178"/>
        <end position="193"/>
    </location>
</feature>
<reference evidence="2" key="2">
    <citation type="journal article" date="2022" name="Res Sq">
        <title>Comparative Genomics Reveals Insights into the Divergent Evolution of Astigmatic Mites and Household Pest Adaptations.</title>
        <authorList>
            <person name="Xiong Q."/>
            <person name="Wan A.T.-Y."/>
            <person name="Liu X.-Y."/>
            <person name="Fung C.S.-H."/>
            <person name="Xiao X."/>
            <person name="Malainual N."/>
            <person name="Hou J."/>
            <person name="Wang L."/>
            <person name="Wang M."/>
            <person name="Yang K."/>
            <person name="Cui Y."/>
            <person name="Leung E."/>
            <person name="Nong W."/>
            <person name="Shin S.-K."/>
            <person name="Au S."/>
            <person name="Jeong K.Y."/>
            <person name="Chew F.T."/>
            <person name="Hui J."/>
            <person name="Leung T.F."/>
            <person name="Tungtrongchitr A."/>
            <person name="Zhong N."/>
            <person name="Liu Z."/>
            <person name="Tsui S."/>
        </authorList>
    </citation>
    <scope>NUCLEOTIDE SEQUENCE</scope>
    <source>
        <strain evidence="2">Derf</strain>
        <tissue evidence="2">Whole organism</tissue>
    </source>
</reference>